<evidence type="ECO:0000256" key="2">
    <source>
        <dbReference type="SAM" id="Phobius"/>
    </source>
</evidence>
<evidence type="ECO:0000313" key="4">
    <source>
        <dbReference type="EMBL" id="SHL04028.1"/>
    </source>
</evidence>
<reference evidence="3" key="1">
    <citation type="journal article" date="2014" name="Int. J. Syst. Evol. Microbiol.">
        <title>Complete genome of a new Firmicutes species belonging to the dominant human colonic microbiota ('Ruminococcus bicirculans') reveals two chromosomes and a selective capacity to utilize plant glucans.</title>
        <authorList>
            <consortium name="NISC Comparative Sequencing Program"/>
            <person name="Wegmann U."/>
            <person name="Louis P."/>
            <person name="Goesmann A."/>
            <person name="Henrissat B."/>
            <person name="Duncan S.H."/>
            <person name="Flint H.J."/>
        </authorList>
    </citation>
    <scope>NUCLEOTIDE SEQUENCE</scope>
    <source>
        <strain evidence="3">CGMCC 1.12707</strain>
    </source>
</reference>
<keyword evidence="2" id="KW-1133">Transmembrane helix</keyword>
<accession>A0A1M6XDN2</accession>
<protein>
    <submittedName>
        <fullName evidence="4">Putative phage abortive infection protein</fullName>
    </submittedName>
</protein>
<evidence type="ECO:0000313" key="6">
    <source>
        <dbReference type="Proteomes" id="UP000650994"/>
    </source>
</evidence>
<evidence type="ECO:0000313" key="5">
    <source>
        <dbReference type="Proteomes" id="UP000184120"/>
    </source>
</evidence>
<keyword evidence="6" id="KW-1185">Reference proteome</keyword>
<reference evidence="3" key="5">
    <citation type="submission" date="2024-05" db="EMBL/GenBank/DDBJ databases">
        <authorList>
            <person name="Sun Q."/>
            <person name="Zhou Y."/>
        </authorList>
    </citation>
    <scope>NUCLEOTIDE SEQUENCE</scope>
    <source>
        <strain evidence="3">CGMCC 1.12707</strain>
    </source>
</reference>
<dbReference type="RefSeq" id="WP_072931280.1">
    <property type="nucleotide sequence ID" value="NZ_BMFL01000011.1"/>
</dbReference>
<organism evidence="4 5">
    <name type="scientific">Chishuiella changwenlii</name>
    <dbReference type="NCBI Taxonomy" id="1434701"/>
    <lineage>
        <taxon>Bacteria</taxon>
        <taxon>Pseudomonadati</taxon>
        <taxon>Bacteroidota</taxon>
        <taxon>Flavobacteriia</taxon>
        <taxon>Flavobacteriales</taxon>
        <taxon>Weeksellaceae</taxon>
        <taxon>Chishuiella</taxon>
    </lineage>
</organism>
<feature type="transmembrane region" description="Helical" evidence="2">
    <location>
        <begin position="40"/>
        <end position="64"/>
    </location>
</feature>
<dbReference type="STRING" id="1434701.SAMN05443634_105210"/>
<dbReference type="EMBL" id="BMFL01000011">
    <property type="protein sequence ID" value="GGF00505.1"/>
    <property type="molecule type" value="Genomic_DNA"/>
</dbReference>
<keyword evidence="1" id="KW-0175">Coiled coil</keyword>
<dbReference type="AlphaFoldDB" id="A0A1M6XDN2"/>
<keyword evidence="2" id="KW-0812">Transmembrane</keyword>
<dbReference type="EMBL" id="FRBH01000005">
    <property type="protein sequence ID" value="SHL04028.1"/>
    <property type="molecule type" value="Genomic_DNA"/>
</dbReference>
<keyword evidence="2" id="KW-0472">Membrane</keyword>
<reference evidence="5" key="2">
    <citation type="submission" date="2016-11" db="EMBL/GenBank/DDBJ databases">
        <authorList>
            <person name="Varghese N."/>
            <person name="Submissions S."/>
        </authorList>
    </citation>
    <scope>NUCLEOTIDE SEQUENCE [LARGE SCALE GENOMIC DNA]</scope>
    <source>
        <strain evidence="5">DSM 27989</strain>
    </source>
</reference>
<dbReference type="InterPro" id="IPR031709">
    <property type="entry name" value="PutAbiC"/>
</dbReference>
<feature type="coiled-coil region" evidence="1">
    <location>
        <begin position="110"/>
        <end position="155"/>
    </location>
</feature>
<sequence>MTEGNKDNSDLILEKWDLSLKTKKRKIKSQVKKLKKDIKFYIGTAWFLVVFGLIILLFSTVYYFRIQSLNKPNNKFNLNELGDFLSGSVAAIWSLAGLLFVYVAFLGQKQQLLQQQLEILYNQYELKQNRLELKNQRLEMTLQNDTLKIQKFENTFFQMLSLFHSIVNSMEIQNSMDDFINKGRESFHYLAIELDRILEYNLMYRKRRENKNELDIVISTYEDFYLSHKNHLSHYFRTYYHIIKLIDNTDDIDKNRYISIARAQLSSSEQILLFYNCLHKNGREKFKPLIEKYTLFNNIDSNLLINDKIKNSYDKKAYDKV</sequence>
<gene>
    <name evidence="3" type="ORF">GCM10010984_17630</name>
    <name evidence="4" type="ORF">SAMN05443634_105210</name>
</gene>
<reference evidence="4" key="3">
    <citation type="submission" date="2016-11" db="EMBL/GenBank/DDBJ databases">
        <authorList>
            <person name="Jaros S."/>
            <person name="Januszkiewicz K."/>
            <person name="Wedrychowicz H."/>
        </authorList>
    </citation>
    <scope>NUCLEOTIDE SEQUENCE [LARGE SCALE GENOMIC DNA]</scope>
    <source>
        <strain evidence="4">DSM 27989</strain>
    </source>
</reference>
<dbReference type="Proteomes" id="UP000184120">
    <property type="component" value="Unassembled WGS sequence"/>
</dbReference>
<feature type="transmembrane region" description="Helical" evidence="2">
    <location>
        <begin position="84"/>
        <end position="105"/>
    </location>
</feature>
<evidence type="ECO:0000256" key="1">
    <source>
        <dbReference type="SAM" id="Coils"/>
    </source>
</evidence>
<dbReference type="OrthoDB" id="6678638at2"/>
<dbReference type="Proteomes" id="UP000650994">
    <property type="component" value="Unassembled WGS sequence"/>
</dbReference>
<name>A0A1M6XDN2_9FLAO</name>
<proteinExistence type="predicted"/>
<evidence type="ECO:0000313" key="3">
    <source>
        <dbReference type="EMBL" id="GGF00505.1"/>
    </source>
</evidence>
<reference evidence="6" key="4">
    <citation type="journal article" date="2019" name="Int. J. Syst. Evol. Microbiol.">
        <title>The Global Catalogue of Microorganisms (GCM) 10K type strain sequencing project: providing services to taxonomists for standard genome sequencing and annotation.</title>
        <authorList>
            <consortium name="The Broad Institute Genomics Platform"/>
            <consortium name="The Broad Institute Genome Sequencing Center for Infectious Disease"/>
            <person name="Wu L."/>
            <person name="Ma J."/>
        </authorList>
    </citation>
    <scope>NUCLEOTIDE SEQUENCE [LARGE SCALE GENOMIC DNA]</scope>
    <source>
        <strain evidence="6">CGMCC 1.12707</strain>
    </source>
</reference>
<dbReference type="Pfam" id="PF16872">
    <property type="entry name" value="putAbiC"/>
    <property type="match status" value="1"/>
</dbReference>